<dbReference type="InterPro" id="IPR011127">
    <property type="entry name" value="Dala_Dala_lig_N"/>
</dbReference>
<comment type="function">
    <text evidence="13">Cell wall formation.</text>
</comment>
<accession>A0ABQ6NQK7</accession>
<evidence type="ECO:0000256" key="6">
    <source>
        <dbReference type="ARBA" id="ARBA00022741"/>
    </source>
</evidence>
<reference evidence="16 17" key="1">
    <citation type="submission" date="2023-05" db="EMBL/GenBank/DDBJ databases">
        <title>Draft genome of Paenibacillus sp. CCS26.</title>
        <authorList>
            <person name="Akita H."/>
            <person name="Shinto Y."/>
            <person name="Kimura Z."/>
        </authorList>
    </citation>
    <scope>NUCLEOTIDE SEQUENCE [LARGE SCALE GENOMIC DNA]</scope>
    <source>
        <strain evidence="16 17">CCS26</strain>
    </source>
</reference>
<dbReference type="RefSeq" id="WP_317981327.1">
    <property type="nucleotide sequence ID" value="NZ_BTCL01000019.1"/>
</dbReference>
<dbReference type="PANTHER" id="PTHR23132:SF25">
    <property type="entry name" value="D-ALANINE--D-ALANINE LIGASE A"/>
    <property type="match status" value="1"/>
</dbReference>
<keyword evidence="13" id="KW-0963">Cytoplasm</keyword>
<keyword evidence="5" id="KW-0479">Metal-binding</keyword>
<dbReference type="Pfam" id="PF01820">
    <property type="entry name" value="Dala_Dala_lig_N"/>
    <property type="match status" value="1"/>
</dbReference>
<comment type="caution">
    <text evidence="16">The sequence shown here is derived from an EMBL/GenBank/DDBJ whole genome shotgun (WGS) entry which is preliminary data.</text>
</comment>
<comment type="pathway">
    <text evidence="13">Cell wall biogenesis; peptidoglycan biosynthesis.</text>
</comment>
<evidence type="ECO:0000256" key="3">
    <source>
        <dbReference type="ARBA" id="ARBA00010871"/>
    </source>
</evidence>
<gene>
    <name evidence="16" type="primary">ddl_2</name>
    <name evidence="13" type="synonym">ddl</name>
    <name evidence="16" type="ORF">PghCCS26_44750</name>
</gene>
<evidence type="ECO:0000256" key="5">
    <source>
        <dbReference type="ARBA" id="ARBA00022723"/>
    </source>
</evidence>
<feature type="domain" description="ATP-grasp" evidence="15">
    <location>
        <begin position="137"/>
        <end position="343"/>
    </location>
</feature>
<dbReference type="Gene3D" id="3.40.50.20">
    <property type="match status" value="1"/>
</dbReference>
<dbReference type="NCBIfam" id="TIGR01205">
    <property type="entry name" value="D_ala_D_alaTIGR"/>
    <property type="match status" value="1"/>
</dbReference>
<keyword evidence="17" id="KW-1185">Reference proteome</keyword>
<evidence type="ECO:0000256" key="9">
    <source>
        <dbReference type="ARBA" id="ARBA00022960"/>
    </source>
</evidence>
<dbReference type="EC" id="6.3.2.4" evidence="13"/>
<evidence type="ECO:0000256" key="7">
    <source>
        <dbReference type="ARBA" id="ARBA00022840"/>
    </source>
</evidence>
<keyword evidence="6 14" id="KW-0547">Nucleotide-binding</keyword>
<dbReference type="PANTHER" id="PTHR23132">
    <property type="entry name" value="D-ALANINE--D-ALANINE LIGASE"/>
    <property type="match status" value="1"/>
</dbReference>
<dbReference type="Gene3D" id="3.30.470.20">
    <property type="entry name" value="ATP-grasp fold, B domain"/>
    <property type="match status" value="1"/>
</dbReference>
<keyword evidence="4 13" id="KW-0436">Ligase</keyword>
<comment type="catalytic activity">
    <reaction evidence="13">
        <text>2 D-alanine + ATP = D-alanyl-D-alanine + ADP + phosphate + H(+)</text>
        <dbReference type="Rhea" id="RHEA:11224"/>
        <dbReference type="ChEBI" id="CHEBI:15378"/>
        <dbReference type="ChEBI" id="CHEBI:30616"/>
        <dbReference type="ChEBI" id="CHEBI:43474"/>
        <dbReference type="ChEBI" id="CHEBI:57416"/>
        <dbReference type="ChEBI" id="CHEBI:57822"/>
        <dbReference type="ChEBI" id="CHEBI:456216"/>
        <dbReference type="EC" id="6.3.2.4"/>
    </reaction>
</comment>
<keyword evidence="12 13" id="KW-0961">Cell wall biogenesis/degradation</keyword>
<evidence type="ECO:0000256" key="13">
    <source>
        <dbReference type="HAMAP-Rule" id="MF_00047"/>
    </source>
</evidence>
<dbReference type="InterPro" id="IPR000291">
    <property type="entry name" value="D-Ala_lig_Van_CS"/>
</dbReference>
<dbReference type="Proteomes" id="UP001285921">
    <property type="component" value="Unassembled WGS sequence"/>
</dbReference>
<protein>
    <recommendedName>
        <fullName evidence="13">D-alanine--D-alanine ligase</fullName>
        <ecNumber evidence="13">6.3.2.4</ecNumber>
    </recommendedName>
    <alternativeName>
        <fullName evidence="13">D-Ala-D-Ala ligase</fullName>
    </alternativeName>
    <alternativeName>
        <fullName evidence="13">D-alanylalanine synthetase</fullName>
    </alternativeName>
</protein>
<dbReference type="InterPro" id="IPR013815">
    <property type="entry name" value="ATP_grasp_subdomain_1"/>
</dbReference>
<evidence type="ECO:0000256" key="11">
    <source>
        <dbReference type="ARBA" id="ARBA00023211"/>
    </source>
</evidence>
<comment type="similarity">
    <text evidence="3 13">Belongs to the D-alanine--D-alanine ligase family.</text>
</comment>
<evidence type="ECO:0000256" key="14">
    <source>
        <dbReference type="PROSITE-ProRule" id="PRU00409"/>
    </source>
</evidence>
<keyword evidence="11" id="KW-0464">Manganese</keyword>
<dbReference type="Gene3D" id="3.30.1490.20">
    <property type="entry name" value="ATP-grasp fold, A domain"/>
    <property type="match status" value="1"/>
</dbReference>
<keyword evidence="10 13" id="KW-0573">Peptidoglycan synthesis</keyword>
<comment type="subcellular location">
    <subcellularLocation>
        <location evidence="13">Cytoplasm</location>
    </subcellularLocation>
</comment>
<evidence type="ECO:0000256" key="10">
    <source>
        <dbReference type="ARBA" id="ARBA00022984"/>
    </source>
</evidence>
<evidence type="ECO:0000259" key="15">
    <source>
        <dbReference type="PROSITE" id="PS50975"/>
    </source>
</evidence>
<sequence>MKTKLYVLYGGKSVEHEVSLKTAVTVLHSIDESRYEVYPVYITREGLWCTPPGPIAKDELTIERLIATPTFSDPARSIGEILSGIMALPGPKVVLPLLHGPNGEDGTVQGLLELVNVPYVGNGVLSAALTLDKAMSKQVLAQAGINQTEYRVYRCEEWTTDEAAVLRKAEDAIGYPCYVKPASLGSSIGISRCTDRGELLTGIREAFSYDKKIVIEREVDGREIQVAVIGNERPQASLPGEFIHDHVFFDYESKYMDKRLTMQIPAKLAEGLTSRIRELAVRAYQAHGCEGLARVDFFLDGEGQLYLNEINALPGFTNFSMYPVMWERTNGTAYSALIEQLIGHAVARHQNKQTLQYTK</sequence>
<proteinExistence type="inferred from homology"/>
<keyword evidence="7 14" id="KW-0067">ATP-binding</keyword>
<comment type="cofactor">
    <cofactor evidence="2">
        <name>Mg(2+)</name>
        <dbReference type="ChEBI" id="CHEBI:18420"/>
    </cofactor>
</comment>
<evidence type="ECO:0000313" key="17">
    <source>
        <dbReference type="Proteomes" id="UP001285921"/>
    </source>
</evidence>
<dbReference type="InterPro" id="IPR005905">
    <property type="entry name" value="D_ala_D_ala"/>
</dbReference>
<organism evidence="16 17">
    <name type="scientific">Paenibacillus glycanilyticus</name>
    <dbReference type="NCBI Taxonomy" id="126569"/>
    <lineage>
        <taxon>Bacteria</taxon>
        <taxon>Bacillati</taxon>
        <taxon>Bacillota</taxon>
        <taxon>Bacilli</taxon>
        <taxon>Bacillales</taxon>
        <taxon>Paenibacillaceae</taxon>
        <taxon>Paenibacillus</taxon>
    </lineage>
</organism>
<evidence type="ECO:0000256" key="2">
    <source>
        <dbReference type="ARBA" id="ARBA00001946"/>
    </source>
</evidence>
<dbReference type="GO" id="GO:0016874">
    <property type="term" value="F:ligase activity"/>
    <property type="evidence" value="ECO:0007669"/>
    <property type="project" value="UniProtKB-KW"/>
</dbReference>
<evidence type="ECO:0000313" key="16">
    <source>
        <dbReference type="EMBL" id="GMK47345.1"/>
    </source>
</evidence>
<evidence type="ECO:0000256" key="8">
    <source>
        <dbReference type="ARBA" id="ARBA00022842"/>
    </source>
</evidence>
<dbReference type="InterPro" id="IPR011761">
    <property type="entry name" value="ATP-grasp"/>
</dbReference>
<dbReference type="EMBL" id="BTCL01000019">
    <property type="protein sequence ID" value="GMK47345.1"/>
    <property type="molecule type" value="Genomic_DNA"/>
</dbReference>
<dbReference type="SUPFAM" id="SSF56059">
    <property type="entry name" value="Glutathione synthetase ATP-binding domain-like"/>
    <property type="match status" value="1"/>
</dbReference>
<dbReference type="PROSITE" id="PS00843">
    <property type="entry name" value="DALA_DALA_LIGASE_1"/>
    <property type="match status" value="1"/>
</dbReference>
<dbReference type="SUPFAM" id="SSF52440">
    <property type="entry name" value="PreATP-grasp domain"/>
    <property type="match status" value="1"/>
</dbReference>
<dbReference type="PROSITE" id="PS50975">
    <property type="entry name" value="ATP_GRASP"/>
    <property type="match status" value="1"/>
</dbReference>
<dbReference type="InterPro" id="IPR016185">
    <property type="entry name" value="PreATP-grasp_dom_sf"/>
</dbReference>
<keyword evidence="9 13" id="KW-0133">Cell shape</keyword>
<evidence type="ECO:0000256" key="12">
    <source>
        <dbReference type="ARBA" id="ARBA00023316"/>
    </source>
</evidence>
<evidence type="ECO:0000256" key="4">
    <source>
        <dbReference type="ARBA" id="ARBA00022598"/>
    </source>
</evidence>
<dbReference type="PIRSF" id="PIRSF039102">
    <property type="entry name" value="Ddl/VanB"/>
    <property type="match status" value="1"/>
</dbReference>
<dbReference type="HAMAP" id="MF_00047">
    <property type="entry name" value="Dala_Dala_lig"/>
    <property type="match status" value="1"/>
</dbReference>
<dbReference type="InterPro" id="IPR011095">
    <property type="entry name" value="Dala_Dala_lig_C"/>
</dbReference>
<comment type="cofactor">
    <cofactor evidence="1">
        <name>Mn(2+)</name>
        <dbReference type="ChEBI" id="CHEBI:29035"/>
    </cofactor>
</comment>
<name>A0ABQ6NQK7_9BACL</name>
<evidence type="ECO:0000256" key="1">
    <source>
        <dbReference type="ARBA" id="ARBA00001936"/>
    </source>
</evidence>
<keyword evidence="8" id="KW-0460">Magnesium</keyword>
<dbReference type="Pfam" id="PF07478">
    <property type="entry name" value="Dala_Dala_lig_C"/>
    <property type="match status" value="1"/>
</dbReference>
<dbReference type="NCBIfam" id="NF002528">
    <property type="entry name" value="PRK01966.1-4"/>
    <property type="match status" value="1"/>
</dbReference>